<keyword evidence="1" id="KW-0812">Transmembrane</keyword>
<evidence type="ECO:0000313" key="2">
    <source>
        <dbReference type="EMBL" id="GGW92821.1"/>
    </source>
</evidence>
<dbReference type="EMBL" id="BMXP01000009">
    <property type="protein sequence ID" value="GGW92821.1"/>
    <property type="molecule type" value="Genomic_DNA"/>
</dbReference>
<feature type="transmembrane region" description="Helical" evidence="1">
    <location>
        <begin position="12"/>
        <end position="33"/>
    </location>
</feature>
<organism evidence="2 3">
    <name type="scientific">Alteromonas halophila</name>
    <dbReference type="NCBI Taxonomy" id="516698"/>
    <lineage>
        <taxon>Bacteria</taxon>
        <taxon>Pseudomonadati</taxon>
        <taxon>Pseudomonadota</taxon>
        <taxon>Gammaproteobacteria</taxon>
        <taxon>Alteromonadales</taxon>
        <taxon>Alteromonadaceae</taxon>
        <taxon>Alteromonas/Salinimonas group</taxon>
        <taxon>Alteromonas</taxon>
    </lineage>
</organism>
<gene>
    <name evidence="2" type="ORF">GCM10007391_28830</name>
</gene>
<keyword evidence="1" id="KW-1133">Transmembrane helix</keyword>
<reference evidence="2" key="1">
    <citation type="journal article" date="2014" name="Int. J. Syst. Evol. Microbiol.">
        <title>Complete genome sequence of Corynebacterium casei LMG S-19264T (=DSM 44701T), isolated from a smear-ripened cheese.</title>
        <authorList>
            <consortium name="US DOE Joint Genome Institute (JGI-PGF)"/>
            <person name="Walter F."/>
            <person name="Albersmeier A."/>
            <person name="Kalinowski J."/>
            <person name="Ruckert C."/>
        </authorList>
    </citation>
    <scope>NUCLEOTIDE SEQUENCE</scope>
    <source>
        <strain evidence="2">KCTC 22164</strain>
    </source>
</reference>
<dbReference type="RefSeq" id="WP_189407691.1">
    <property type="nucleotide sequence ID" value="NZ_BMXP01000009.1"/>
</dbReference>
<dbReference type="PANTHER" id="PTHR40115">
    <property type="entry name" value="INNER MEMBRANE PROTEIN WITH PEPSY TM HELIX"/>
    <property type="match status" value="1"/>
</dbReference>
<proteinExistence type="predicted"/>
<dbReference type="Proteomes" id="UP000631300">
    <property type="component" value="Unassembled WGS sequence"/>
</dbReference>
<keyword evidence="3" id="KW-1185">Reference proteome</keyword>
<accession>A0A918N192</accession>
<dbReference type="PANTHER" id="PTHR40115:SF1">
    <property type="entry name" value="INNER MEMBRANE PROTEIN WITH PEPSY TM HELIX"/>
    <property type="match status" value="1"/>
</dbReference>
<dbReference type="Pfam" id="PF16357">
    <property type="entry name" value="PepSY_TM_like_2"/>
    <property type="match status" value="1"/>
</dbReference>
<evidence type="ECO:0000256" key="1">
    <source>
        <dbReference type="SAM" id="Phobius"/>
    </source>
</evidence>
<keyword evidence="1" id="KW-0472">Membrane</keyword>
<feature type="transmembrane region" description="Helical" evidence="1">
    <location>
        <begin position="182"/>
        <end position="200"/>
    </location>
</feature>
<comment type="caution">
    <text evidence="2">The sequence shown here is derived from an EMBL/GenBank/DDBJ whole genome shotgun (WGS) entry which is preliminary data.</text>
</comment>
<protein>
    <submittedName>
        <fullName evidence="2">Membrane protein</fullName>
    </submittedName>
</protein>
<dbReference type="InterPro" id="IPR032307">
    <property type="entry name" value="PepSY_TM-like_2"/>
</dbReference>
<name>A0A918N192_9ALTE</name>
<dbReference type="AlphaFoldDB" id="A0A918N192"/>
<evidence type="ECO:0000313" key="3">
    <source>
        <dbReference type="Proteomes" id="UP000631300"/>
    </source>
</evidence>
<sequence length="201" mass="22649">MQFGLGSIRQWHWISAAVSLAGMLMFALTGITLNHAADISVEPEVVTIDAQLPDALISALRRANPEDRHHQVPPALNAWLTTKHDIRISQQAHVEWSDEEMYFAMAGPGVDAWLAVDLAFNELIYERTDRGWIAYFNDLHKGRDSGPVWGWFIDIFAAVCVIFCVTGLILLTRQTRHRPMTWPLTSLGLVLPVILLLLFVH</sequence>
<reference evidence="2" key="2">
    <citation type="submission" date="2020-09" db="EMBL/GenBank/DDBJ databases">
        <authorList>
            <person name="Sun Q."/>
            <person name="Kim S."/>
        </authorList>
    </citation>
    <scope>NUCLEOTIDE SEQUENCE</scope>
    <source>
        <strain evidence="2">KCTC 22164</strain>
    </source>
</reference>
<feature type="transmembrane region" description="Helical" evidence="1">
    <location>
        <begin position="148"/>
        <end position="170"/>
    </location>
</feature>